<accession>A0A8J4UCC5</accession>
<keyword evidence="1" id="KW-0687">Ribonucleoprotein</keyword>
<reference evidence="1" key="1">
    <citation type="submission" date="2020-07" db="EMBL/GenBank/DDBJ databases">
        <title>Clarias magur genome sequencing, assembly and annotation.</title>
        <authorList>
            <person name="Kushwaha B."/>
            <person name="Kumar R."/>
            <person name="Das P."/>
            <person name="Joshi C.G."/>
            <person name="Kumar D."/>
            <person name="Nagpure N.S."/>
            <person name="Pandey M."/>
            <person name="Agarwal S."/>
            <person name="Srivastava S."/>
            <person name="Singh M."/>
            <person name="Sahoo L."/>
            <person name="Jayasankar P."/>
            <person name="Meher P.K."/>
            <person name="Koringa P.G."/>
            <person name="Iquebal M.A."/>
            <person name="Das S.P."/>
            <person name="Bit A."/>
            <person name="Patnaik S."/>
            <person name="Patel N."/>
            <person name="Shah T.M."/>
            <person name="Hinsu A."/>
            <person name="Jena J.K."/>
        </authorList>
    </citation>
    <scope>NUCLEOTIDE SEQUENCE</scope>
    <source>
        <strain evidence="1">CIFAMagur01</strain>
        <tissue evidence="1">Testis</tissue>
    </source>
</reference>
<evidence type="ECO:0000313" key="2">
    <source>
        <dbReference type="Proteomes" id="UP000727407"/>
    </source>
</evidence>
<gene>
    <name evidence="1" type="primary">rpmE</name>
    <name evidence="1" type="ORF">DAT39_005611</name>
</gene>
<keyword evidence="1" id="KW-0689">Ribosomal protein</keyword>
<dbReference type="Proteomes" id="UP000727407">
    <property type="component" value="Unassembled WGS sequence"/>
</dbReference>
<name>A0A8J4UCC5_CLAMG</name>
<dbReference type="AlphaFoldDB" id="A0A8J4UCC5"/>
<sequence>MAIPSTVFPGPRQTGTFVEIQCSLCNNNTTNVLQSCHSYSTGREKRRWEESRESVLLDRAALRNGVGYQGRKTRDTEAKRAREDEVYVEDLSHARLALVRILLSVCITS</sequence>
<comment type="caution">
    <text evidence="1">The sequence shown here is derived from an EMBL/GenBank/DDBJ whole genome shotgun (WGS) entry which is preliminary data.</text>
</comment>
<keyword evidence="2" id="KW-1185">Reference proteome</keyword>
<protein>
    <submittedName>
        <fullName evidence="1">50S ribosomal protein L31</fullName>
    </submittedName>
</protein>
<proteinExistence type="predicted"/>
<organism evidence="1 2">
    <name type="scientific">Clarias magur</name>
    <name type="common">Asian catfish</name>
    <name type="synonym">Macropteronotus magur</name>
    <dbReference type="NCBI Taxonomy" id="1594786"/>
    <lineage>
        <taxon>Eukaryota</taxon>
        <taxon>Metazoa</taxon>
        <taxon>Chordata</taxon>
        <taxon>Craniata</taxon>
        <taxon>Vertebrata</taxon>
        <taxon>Euteleostomi</taxon>
        <taxon>Actinopterygii</taxon>
        <taxon>Neopterygii</taxon>
        <taxon>Teleostei</taxon>
        <taxon>Ostariophysi</taxon>
        <taxon>Siluriformes</taxon>
        <taxon>Clariidae</taxon>
        <taxon>Clarias</taxon>
    </lineage>
</organism>
<dbReference type="GO" id="GO:0005840">
    <property type="term" value="C:ribosome"/>
    <property type="evidence" value="ECO:0007669"/>
    <property type="project" value="UniProtKB-KW"/>
</dbReference>
<evidence type="ECO:0000313" key="1">
    <source>
        <dbReference type="EMBL" id="KAF5904688.1"/>
    </source>
</evidence>
<dbReference type="EMBL" id="QNUK01000053">
    <property type="protein sequence ID" value="KAF5904688.1"/>
    <property type="molecule type" value="Genomic_DNA"/>
</dbReference>